<feature type="compositionally biased region" description="Basic and acidic residues" evidence="6">
    <location>
        <begin position="127"/>
        <end position="145"/>
    </location>
</feature>
<keyword evidence="3" id="KW-0862">Zinc</keyword>
<dbReference type="InterPro" id="IPR016818">
    <property type="entry name" value="NOSIP"/>
</dbReference>
<evidence type="ECO:0000256" key="1">
    <source>
        <dbReference type="ARBA" id="ARBA00022723"/>
    </source>
</evidence>
<protein>
    <recommendedName>
        <fullName evidence="7">RING-type domain-containing protein</fullName>
    </recommendedName>
</protein>
<evidence type="ECO:0000313" key="9">
    <source>
        <dbReference type="Proteomes" id="UP001175261"/>
    </source>
</evidence>
<keyword evidence="9" id="KW-1185">Reference proteome</keyword>
<dbReference type="InterPro" id="IPR013083">
    <property type="entry name" value="Znf_RING/FYVE/PHD"/>
</dbReference>
<accession>A0AA39L6B1</accession>
<gene>
    <name evidence="8" type="ORF">NLU13_6904</name>
</gene>
<evidence type="ECO:0000313" key="8">
    <source>
        <dbReference type="EMBL" id="KAK0385727.1"/>
    </source>
</evidence>
<dbReference type="PIRSF" id="PIRSF023577">
    <property type="entry name" value="ENOS_interacting"/>
    <property type="match status" value="1"/>
</dbReference>
<evidence type="ECO:0000256" key="5">
    <source>
        <dbReference type="PROSITE-ProRule" id="PRU00175"/>
    </source>
</evidence>
<name>A0AA39L6B1_SARSR</name>
<keyword evidence="4" id="KW-0539">Nucleus</keyword>
<evidence type="ECO:0000256" key="4">
    <source>
        <dbReference type="PIRNR" id="PIRNR023577"/>
    </source>
</evidence>
<dbReference type="AlphaFoldDB" id="A0AA39L6B1"/>
<dbReference type="EMBL" id="JAPDFR010000006">
    <property type="protein sequence ID" value="KAK0385727.1"/>
    <property type="molecule type" value="Genomic_DNA"/>
</dbReference>
<evidence type="ECO:0000259" key="7">
    <source>
        <dbReference type="PROSITE" id="PS50089"/>
    </source>
</evidence>
<dbReference type="InterPro" id="IPR027370">
    <property type="entry name" value="Znf-RING_euk"/>
</dbReference>
<comment type="subcellular location">
    <subcellularLocation>
        <location evidence="4">Nucleus</location>
    </subcellularLocation>
</comment>
<dbReference type="GO" id="GO:0005634">
    <property type="term" value="C:nucleus"/>
    <property type="evidence" value="ECO:0007669"/>
    <property type="project" value="UniProtKB-SubCell"/>
</dbReference>
<sequence>MSHSKRNTSRPVFTSHERALAKSAWSSSSARLHRESFLPFGSCNLCLEIAREPVACQRGDIFCRECALANLVAQKKELKRAEKARKRAEEERERKRAEEEGEEHERAVRDFERTQAGLEGASRKVVARREEQAQARATKDERAPGDETALVVGAKRKFALDEDELSRIAQEDRAKARKAIEEEKAAKPTLPSFWTPSLTPDVQSSKIKPTTVEVKTTPTCPASNDDNAHALSMQKLIDLHFDEATTEESGISEKRRLCPSCRKVLSNSSNAIMAKPCGHVLCLKCVRQFLAPKGRPEGELVACFTCDSPVSGKTAHTGEKDALPAGLVPLKSEGTGFSARGASTIKKSSVAFQC</sequence>
<dbReference type="SUPFAM" id="SSF57850">
    <property type="entry name" value="RING/U-box"/>
    <property type="match status" value="2"/>
</dbReference>
<dbReference type="PROSITE" id="PS50089">
    <property type="entry name" value="ZF_RING_2"/>
    <property type="match status" value="1"/>
</dbReference>
<dbReference type="PANTHER" id="PTHR13063">
    <property type="entry name" value="ENOS INTERACTING PROTEIN"/>
    <property type="match status" value="1"/>
</dbReference>
<organism evidence="8 9">
    <name type="scientific">Sarocladium strictum</name>
    <name type="common">Black bundle disease fungus</name>
    <name type="synonym">Acremonium strictum</name>
    <dbReference type="NCBI Taxonomy" id="5046"/>
    <lineage>
        <taxon>Eukaryota</taxon>
        <taxon>Fungi</taxon>
        <taxon>Dikarya</taxon>
        <taxon>Ascomycota</taxon>
        <taxon>Pezizomycotina</taxon>
        <taxon>Sordariomycetes</taxon>
        <taxon>Hypocreomycetidae</taxon>
        <taxon>Hypocreales</taxon>
        <taxon>Sarocladiaceae</taxon>
        <taxon>Sarocladium</taxon>
    </lineage>
</organism>
<evidence type="ECO:0000256" key="6">
    <source>
        <dbReference type="SAM" id="MobiDB-lite"/>
    </source>
</evidence>
<feature type="region of interest" description="Disordered" evidence="6">
    <location>
        <begin position="88"/>
        <end position="146"/>
    </location>
</feature>
<reference evidence="8" key="1">
    <citation type="submission" date="2022-10" db="EMBL/GenBank/DDBJ databases">
        <title>Determination and structural analysis of whole genome sequence of Sarocladium strictum F4-1.</title>
        <authorList>
            <person name="Hu L."/>
            <person name="Jiang Y."/>
        </authorList>
    </citation>
    <scope>NUCLEOTIDE SEQUENCE</scope>
    <source>
        <strain evidence="8">F4-1</strain>
    </source>
</reference>
<comment type="caution">
    <text evidence="8">The sequence shown here is derived from an EMBL/GenBank/DDBJ whole genome shotgun (WGS) entry which is preliminary data.</text>
</comment>
<dbReference type="PROSITE" id="PS00518">
    <property type="entry name" value="ZF_RING_1"/>
    <property type="match status" value="1"/>
</dbReference>
<dbReference type="Pfam" id="PF13445">
    <property type="entry name" value="zf-RING_UBOX"/>
    <property type="match status" value="1"/>
</dbReference>
<dbReference type="GO" id="GO:0061630">
    <property type="term" value="F:ubiquitin protein ligase activity"/>
    <property type="evidence" value="ECO:0007669"/>
    <property type="project" value="InterPro"/>
</dbReference>
<feature type="compositionally biased region" description="Basic and acidic residues" evidence="6">
    <location>
        <begin position="88"/>
        <end position="113"/>
    </location>
</feature>
<evidence type="ECO:0000256" key="2">
    <source>
        <dbReference type="ARBA" id="ARBA00022771"/>
    </source>
</evidence>
<dbReference type="InterPro" id="IPR017907">
    <property type="entry name" value="Znf_RING_CS"/>
</dbReference>
<evidence type="ECO:0000256" key="3">
    <source>
        <dbReference type="ARBA" id="ARBA00022833"/>
    </source>
</evidence>
<feature type="domain" description="RING-type" evidence="7">
    <location>
        <begin position="258"/>
        <end position="307"/>
    </location>
</feature>
<comment type="similarity">
    <text evidence="4">Belongs to the NOSIP family.</text>
</comment>
<dbReference type="Gene3D" id="3.30.40.10">
    <property type="entry name" value="Zinc/RING finger domain, C3HC4 (zinc finger)"/>
    <property type="match status" value="2"/>
</dbReference>
<keyword evidence="1" id="KW-0479">Metal-binding</keyword>
<dbReference type="Proteomes" id="UP001175261">
    <property type="component" value="Unassembled WGS sequence"/>
</dbReference>
<dbReference type="PANTHER" id="PTHR13063:SF10">
    <property type="entry name" value="NITRIC OXIDE SYNTHASE-INTERACTING PROTEIN"/>
    <property type="match status" value="1"/>
</dbReference>
<keyword evidence="2 5" id="KW-0863">Zinc-finger</keyword>
<proteinExistence type="inferred from homology"/>
<dbReference type="GO" id="GO:0008270">
    <property type="term" value="F:zinc ion binding"/>
    <property type="evidence" value="ECO:0007669"/>
    <property type="project" value="UniProtKB-KW"/>
</dbReference>
<dbReference type="InterPro" id="IPR001841">
    <property type="entry name" value="Znf_RING"/>
</dbReference>